<keyword evidence="7 9" id="KW-0413">Isomerase</keyword>
<dbReference type="NCBIfam" id="TIGR03221">
    <property type="entry name" value="muco_delta"/>
    <property type="match status" value="1"/>
</dbReference>
<gene>
    <name evidence="11" type="primary">catC</name>
    <name evidence="11" type="ORF">KIH27_08455</name>
</gene>
<evidence type="ECO:0000256" key="8">
    <source>
        <dbReference type="NCBIfam" id="TIGR03221"/>
    </source>
</evidence>
<evidence type="ECO:0000256" key="6">
    <source>
        <dbReference type="ARBA" id="ARBA00022797"/>
    </source>
</evidence>
<keyword evidence="6 9" id="KW-0058">Aromatic hydrocarbons catabolism</keyword>
<protein>
    <recommendedName>
        <fullName evidence="5 8">Muconolactone Delta-isomerase</fullName>
        <shortName evidence="9">MIase</shortName>
        <ecNumber evidence="5 8">5.3.3.4</ecNumber>
    </recommendedName>
</protein>
<dbReference type="RefSeq" id="WP_214092500.1">
    <property type="nucleotide sequence ID" value="NZ_JAHCLR010000013.1"/>
</dbReference>
<dbReference type="InterPro" id="IPR011008">
    <property type="entry name" value="Dimeric_a/b-barrel"/>
</dbReference>
<organism evidence="11 12">
    <name type="scientific">Mycolicibacter acidiphilus</name>
    <dbReference type="NCBI Taxonomy" id="2835306"/>
    <lineage>
        <taxon>Bacteria</taxon>
        <taxon>Bacillati</taxon>
        <taxon>Actinomycetota</taxon>
        <taxon>Actinomycetes</taxon>
        <taxon>Mycobacteriales</taxon>
        <taxon>Mycobacteriaceae</taxon>
        <taxon>Mycolicibacter</taxon>
    </lineage>
</organism>
<evidence type="ECO:0000313" key="11">
    <source>
        <dbReference type="EMBL" id="MBS9533615.1"/>
    </source>
</evidence>
<dbReference type="Pfam" id="PF02426">
    <property type="entry name" value="MIase"/>
    <property type="match status" value="1"/>
</dbReference>
<evidence type="ECO:0000313" key="12">
    <source>
        <dbReference type="Proteomes" id="UP001519535"/>
    </source>
</evidence>
<dbReference type="Proteomes" id="UP001519535">
    <property type="component" value="Unassembled WGS sequence"/>
</dbReference>
<evidence type="ECO:0000256" key="5">
    <source>
        <dbReference type="ARBA" id="ARBA00012070"/>
    </source>
</evidence>
<accession>A0ABS5RH60</accession>
<dbReference type="InterPro" id="IPR003464">
    <property type="entry name" value="Muconolactone_d_Isoase"/>
</dbReference>
<comment type="similarity">
    <text evidence="3 9">Belongs to the muconolactone Delta-isomerase family.</text>
</comment>
<dbReference type="EMBL" id="JAHCLR010000013">
    <property type="protein sequence ID" value="MBS9533615.1"/>
    <property type="molecule type" value="Genomic_DNA"/>
</dbReference>
<keyword evidence="12" id="KW-1185">Reference proteome</keyword>
<evidence type="ECO:0000256" key="2">
    <source>
        <dbReference type="ARBA" id="ARBA00005193"/>
    </source>
</evidence>
<dbReference type="PIRSF" id="PIRSF001486">
    <property type="entry name" value="CatC"/>
    <property type="match status" value="1"/>
</dbReference>
<dbReference type="GO" id="GO:0016159">
    <property type="term" value="F:muconolactone delta-isomerase activity"/>
    <property type="evidence" value="ECO:0007669"/>
    <property type="project" value="UniProtKB-EC"/>
</dbReference>
<feature type="domain" description="Muconolactone isomerase" evidence="10">
    <location>
        <begin position="1"/>
        <end position="90"/>
    </location>
</feature>
<evidence type="ECO:0000256" key="4">
    <source>
        <dbReference type="ARBA" id="ARBA00011365"/>
    </source>
</evidence>
<comment type="subunit">
    <text evidence="4">Homodecamer.</text>
</comment>
<dbReference type="Gene3D" id="3.30.70.1060">
    <property type="entry name" value="Dimeric alpha+beta barrel"/>
    <property type="match status" value="1"/>
</dbReference>
<comment type="pathway">
    <text evidence="2 9">Aromatic compound metabolism; beta-ketoadipate pathway; 5-oxo-4,5-dihydro-2-furylacetate from catechol: step 3/3.</text>
</comment>
<sequence length="96" mass="11210">MLFHVRMDVKIPHDLDPRQRTEIVAREKAYSQELQRSGKWPHIWRIVGEYSNISIFDVESNDELHEIISGLPLFPYMDIRVTPLATHPSDVKAGDR</sequence>
<evidence type="ECO:0000256" key="1">
    <source>
        <dbReference type="ARBA" id="ARBA00001739"/>
    </source>
</evidence>
<evidence type="ECO:0000256" key="9">
    <source>
        <dbReference type="PIRNR" id="PIRNR001486"/>
    </source>
</evidence>
<comment type="caution">
    <text evidence="11">The sequence shown here is derived from an EMBL/GenBank/DDBJ whole genome shotgun (WGS) entry which is preliminary data.</text>
</comment>
<evidence type="ECO:0000256" key="3">
    <source>
        <dbReference type="ARBA" id="ARBA00010882"/>
    </source>
</evidence>
<evidence type="ECO:0000256" key="7">
    <source>
        <dbReference type="ARBA" id="ARBA00023235"/>
    </source>
</evidence>
<dbReference type="InterPro" id="IPR026029">
    <property type="entry name" value="MLI_dom"/>
</dbReference>
<comment type="catalytic activity">
    <reaction evidence="1 9">
        <text>(S)-muconolactone = (4,5-dihydro-5-oxofuran-2-yl)-acetate</text>
        <dbReference type="Rhea" id="RHEA:12348"/>
        <dbReference type="ChEBI" id="CHEBI:58425"/>
        <dbReference type="ChEBI" id="CHEBI:58736"/>
        <dbReference type="EC" id="5.3.3.4"/>
    </reaction>
</comment>
<evidence type="ECO:0000259" key="10">
    <source>
        <dbReference type="Pfam" id="PF02426"/>
    </source>
</evidence>
<dbReference type="SUPFAM" id="SSF54909">
    <property type="entry name" value="Dimeric alpha+beta barrel"/>
    <property type="match status" value="1"/>
</dbReference>
<reference evidence="11 12" key="1">
    <citation type="submission" date="2021-05" db="EMBL/GenBank/DDBJ databases">
        <title>Mycobacterium acidophilum sp. nov., an extremely acid-tolerant member of the genus Mycobacterium.</title>
        <authorList>
            <person name="Xia J."/>
        </authorList>
    </citation>
    <scope>NUCLEOTIDE SEQUENCE [LARGE SCALE GENOMIC DNA]</scope>
    <source>
        <strain evidence="11 12">M1</strain>
    </source>
</reference>
<name>A0ABS5RH60_9MYCO</name>
<dbReference type="EC" id="5.3.3.4" evidence="5 8"/>
<proteinExistence type="inferred from homology"/>